<comment type="caution">
    <text evidence="1">The sequence shown here is derived from an EMBL/GenBank/DDBJ whole genome shotgun (WGS) entry which is preliminary data.</text>
</comment>
<gene>
    <name evidence="1" type="ORF">ISS99_17845</name>
</gene>
<dbReference type="RefSeq" id="WP_204632965.1">
    <property type="nucleotide sequence ID" value="NZ_BSOC01000001.1"/>
</dbReference>
<reference evidence="1" key="1">
    <citation type="submission" date="2020-10" db="EMBL/GenBank/DDBJ databases">
        <title>Phylogeny of dyella-like bacteria.</title>
        <authorList>
            <person name="Fu J."/>
        </authorList>
    </citation>
    <scope>NUCLEOTIDE SEQUENCE</scope>
    <source>
        <strain evidence="1">DHON07</strain>
    </source>
</reference>
<dbReference type="EMBL" id="JADIKF010000040">
    <property type="protein sequence ID" value="MBM7131389.1"/>
    <property type="molecule type" value="Genomic_DNA"/>
</dbReference>
<protein>
    <submittedName>
        <fullName evidence="1">Uncharacterized protein</fullName>
    </submittedName>
</protein>
<accession>A0ABS2KKF7</accession>
<sequence>MPLHLYHYTTKESYEKIIQSMMLIPSTQEGKEHTHFGKGIYFGSLDPFFDAQYLGLEELGGNLFTQVSKGNFEKFFYFVEVRFPDDFDPMPQSVLVKDDKKAGFTYENQFLYLLKTEKPLILAKENPAHGQALLFDHGITYWGQLRALRMTDKDIRNEPPAWQRKPRQ</sequence>
<keyword evidence="2" id="KW-1185">Reference proteome</keyword>
<evidence type="ECO:0000313" key="2">
    <source>
        <dbReference type="Proteomes" id="UP001430193"/>
    </source>
</evidence>
<name>A0ABS2KKF7_9GAMM</name>
<proteinExistence type="predicted"/>
<evidence type="ECO:0000313" key="1">
    <source>
        <dbReference type="EMBL" id="MBM7131389.1"/>
    </source>
</evidence>
<organism evidence="1 2">
    <name type="scientific">Dyella mobilis</name>
    <dbReference type="NCBI Taxonomy" id="1849582"/>
    <lineage>
        <taxon>Bacteria</taxon>
        <taxon>Pseudomonadati</taxon>
        <taxon>Pseudomonadota</taxon>
        <taxon>Gammaproteobacteria</taxon>
        <taxon>Lysobacterales</taxon>
        <taxon>Rhodanobacteraceae</taxon>
        <taxon>Dyella</taxon>
    </lineage>
</organism>
<dbReference type="Proteomes" id="UP001430193">
    <property type="component" value="Unassembled WGS sequence"/>
</dbReference>